<dbReference type="Gene3D" id="1.10.510.10">
    <property type="entry name" value="Transferase(Phosphotransferase) domain 1"/>
    <property type="match status" value="1"/>
</dbReference>
<evidence type="ECO:0000259" key="5">
    <source>
        <dbReference type="PROSITE" id="PS50011"/>
    </source>
</evidence>
<dbReference type="GO" id="GO:0004674">
    <property type="term" value="F:protein serine/threonine kinase activity"/>
    <property type="evidence" value="ECO:0007669"/>
    <property type="project" value="UniProtKB-KW"/>
</dbReference>
<feature type="domain" description="Protein kinase" evidence="5">
    <location>
        <begin position="13"/>
        <end position="272"/>
    </location>
</feature>
<proteinExistence type="inferred from homology"/>
<keyword evidence="4" id="KW-0418">Kinase</keyword>
<dbReference type="GO" id="GO:0005524">
    <property type="term" value="F:ATP binding"/>
    <property type="evidence" value="ECO:0007669"/>
    <property type="project" value="UniProtKB-UniRule"/>
</dbReference>
<dbReference type="Pfam" id="PF00069">
    <property type="entry name" value="Pkinase"/>
    <property type="match status" value="1"/>
</dbReference>
<organism evidence="6 7">
    <name type="scientific">Clydaea vesicula</name>
    <dbReference type="NCBI Taxonomy" id="447962"/>
    <lineage>
        <taxon>Eukaryota</taxon>
        <taxon>Fungi</taxon>
        <taxon>Fungi incertae sedis</taxon>
        <taxon>Chytridiomycota</taxon>
        <taxon>Chytridiomycota incertae sedis</taxon>
        <taxon>Chytridiomycetes</taxon>
        <taxon>Lobulomycetales</taxon>
        <taxon>Lobulomycetaceae</taxon>
        <taxon>Clydaea</taxon>
    </lineage>
</organism>
<evidence type="ECO:0000256" key="2">
    <source>
        <dbReference type="ARBA" id="ARBA00022840"/>
    </source>
</evidence>
<evidence type="ECO:0000256" key="4">
    <source>
        <dbReference type="RuleBase" id="RU000304"/>
    </source>
</evidence>
<keyword evidence="7" id="KW-1185">Reference proteome</keyword>
<dbReference type="Proteomes" id="UP001211065">
    <property type="component" value="Unassembled WGS sequence"/>
</dbReference>
<dbReference type="SMART" id="SM00220">
    <property type="entry name" value="S_TKc"/>
    <property type="match status" value="1"/>
</dbReference>
<evidence type="ECO:0000256" key="1">
    <source>
        <dbReference type="ARBA" id="ARBA00022741"/>
    </source>
</evidence>
<dbReference type="InterPro" id="IPR017441">
    <property type="entry name" value="Protein_kinase_ATP_BS"/>
</dbReference>
<comment type="similarity">
    <text evidence="4">Belongs to the protein kinase superfamily.</text>
</comment>
<keyword evidence="1 3" id="KW-0547">Nucleotide-binding</keyword>
<keyword evidence="4" id="KW-0808">Transferase</keyword>
<dbReference type="InterPro" id="IPR008271">
    <property type="entry name" value="Ser/Thr_kinase_AS"/>
</dbReference>
<protein>
    <recommendedName>
        <fullName evidence="5">Protein kinase domain-containing protein</fullName>
    </recommendedName>
</protein>
<gene>
    <name evidence="6" type="ORF">HK099_000997</name>
</gene>
<keyword evidence="4" id="KW-0723">Serine/threonine-protein kinase</keyword>
<reference evidence="6" key="1">
    <citation type="submission" date="2020-05" db="EMBL/GenBank/DDBJ databases">
        <title>Phylogenomic resolution of chytrid fungi.</title>
        <authorList>
            <person name="Stajich J.E."/>
            <person name="Amses K."/>
            <person name="Simmons R."/>
            <person name="Seto K."/>
            <person name="Myers J."/>
            <person name="Bonds A."/>
            <person name="Quandt C.A."/>
            <person name="Barry K."/>
            <person name="Liu P."/>
            <person name="Grigoriev I."/>
            <person name="Longcore J.E."/>
            <person name="James T.Y."/>
        </authorList>
    </citation>
    <scope>NUCLEOTIDE SEQUENCE</scope>
    <source>
        <strain evidence="6">JEL0476</strain>
    </source>
</reference>
<dbReference type="SUPFAM" id="SSF56112">
    <property type="entry name" value="Protein kinase-like (PK-like)"/>
    <property type="match status" value="1"/>
</dbReference>
<accession>A0AAD5TUQ1</accession>
<dbReference type="FunFam" id="1.10.510.10:FF:000571">
    <property type="entry name" value="Maternal embryonic leucine zipper kinase"/>
    <property type="match status" value="1"/>
</dbReference>
<sequence>MKHLINQQIEPGFYLHSIIGSGSFATVFKGIKNNKEYAIKAFSKSKMTSKQLETLKREAKIMKHLSNHPNIVQFYKVIENNDFFFLVMELCEMDLFEAITKQNGFPQEVVKEVFLQLLNALIYCHEMGVYHRDIKPENIMISKDFKVKLCDFGLATTERWSTEFGCGSVRYMAPECMNASKKKKCYSSALNDVWSMGILLINLLFGKNPWHEASEKDQIYNTYITTNPRILRKQFNLSLEGESLFSKIFETSLKKRISLTELKTLIQNIPTFIQPIENTVVKTPELQPRKSIVLHDDFSSTDATNVSDTSAYIYLPSPAESFSTLTNFNLNSFSNASLDHNTQQIQKKLKIETKLETKTEYQHTDICAEKDDHLMDSGFCGSPNSPPTYNFNTEPLKKVKNCDLEKNNHQTQPLSAKIFNKVFGWIGGNDENGGFGCLNV</sequence>
<dbReference type="InterPro" id="IPR011009">
    <property type="entry name" value="Kinase-like_dom_sf"/>
</dbReference>
<evidence type="ECO:0000313" key="7">
    <source>
        <dbReference type="Proteomes" id="UP001211065"/>
    </source>
</evidence>
<dbReference type="PROSITE" id="PS50011">
    <property type="entry name" value="PROTEIN_KINASE_DOM"/>
    <property type="match status" value="1"/>
</dbReference>
<dbReference type="PROSITE" id="PS00107">
    <property type="entry name" value="PROTEIN_KINASE_ATP"/>
    <property type="match status" value="1"/>
</dbReference>
<keyword evidence="2 3" id="KW-0067">ATP-binding</keyword>
<dbReference type="PROSITE" id="PS00108">
    <property type="entry name" value="PROTEIN_KINASE_ST"/>
    <property type="match status" value="1"/>
</dbReference>
<dbReference type="GO" id="GO:0010506">
    <property type="term" value="P:regulation of autophagy"/>
    <property type="evidence" value="ECO:0007669"/>
    <property type="project" value="InterPro"/>
</dbReference>
<dbReference type="PANTHER" id="PTHR24348">
    <property type="entry name" value="SERINE/THREONINE-PROTEIN KINASE UNC-51-RELATED"/>
    <property type="match status" value="1"/>
</dbReference>
<evidence type="ECO:0000313" key="6">
    <source>
        <dbReference type="EMBL" id="KAJ3204877.1"/>
    </source>
</evidence>
<dbReference type="InterPro" id="IPR045269">
    <property type="entry name" value="Atg1-like"/>
</dbReference>
<feature type="binding site" evidence="3">
    <location>
        <position position="40"/>
    </location>
    <ligand>
        <name>ATP</name>
        <dbReference type="ChEBI" id="CHEBI:30616"/>
    </ligand>
</feature>
<comment type="caution">
    <text evidence="6">The sequence shown here is derived from an EMBL/GenBank/DDBJ whole genome shotgun (WGS) entry which is preliminary data.</text>
</comment>
<evidence type="ECO:0000256" key="3">
    <source>
        <dbReference type="PROSITE-ProRule" id="PRU10141"/>
    </source>
</evidence>
<dbReference type="GO" id="GO:0005737">
    <property type="term" value="C:cytoplasm"/>
    <property type="evidence" value="ECO:0007669"/>
    <property type="project" value="TreeGrafter"/>
</dbReference>
<dbReference type="InterPro" id="IPR000719">
    <property type="entry name" value="Prot_kinase_dom"/>
</dbReference>
<name>A0AAD5TUQ1_9FUNG</name>
<dbReference type="AlphaFoldDB" id="A0AAD5TUQ1"/>
<dbReference type="EMBL" id="JADGJW010001256">
    <property type="protein sequence ID" value="KAJ3204877.1"/>
    <property type="molecule type" value="Genomic_DNA"/>
</dbReference>